<accession>A0A9D4ATE5</accession>
<sequence>MRSFKVSEKPCIASGTKEEGKDHGLHCQSLMKRLTGNTTNQPVRESMQLKHGLRWKQMTNLSPFSGAARRKQGWLAYDLKTSMWMRSINKMKEFGSWTDF</sequence>
<comment type="caution">
    <text evidence="1">The sequence shown here is derived from an EMBL/GenBank/DDBJ whole genome shotgun (WGS) entry which is preliminary data.</text>
</comment>
<dbReference type="EMBL" id="JAHDVG010000477">
    <property type="protein sequence ID" value="KAH1175557.1"/>
    <property type="molecule type" value="Genomic_DNA"/>
</dbReference>
<gene>
    <name evidence="1" type="ORF">KIL84_008431</name>
</gene>
<evidence type="ECO:0000313" key="1">
    <source>
        <dbReference type="EMBL" id="KAH1175557.1"/>
    </source>
</evidence>
<organism evidence="1 2">
    <name type="scientific">Mauremys mutica</name>
    <name type="common">yellowpond turtle</name>
    <dbReference type="NCBI Taxonomy" id="74926"/>
    <lineage>
        <taxon>Eukaryota</taxon>
        <taxon>Metazoa</taxon>
        <taxon>Chordata</taxon>
        <taxon>Craniata</taxon>
        <taxon>Vertebrata</taxon>
        <taxon>Euteleostomi</taxon>
        <taxon>Archelosauria</taxon>
        <taxon>Testudinata</taxon>
        <taxon>Testudines</taxon>
        <taxon>Cryptodira</taxon>
        <taxon>Durocryptodira</taxon>
        <taxon>Testudinoidea</taxon>
        <taxon>Geoemydidae</taxon>
        <taxon>Geoemydinae</taxon>
        <taxon>Mauremys</taxon>
    </lineage>
</organism>
<protein>
    <submittedName>
        <fullName evidence="1">Uncharacterized protein</fullName>
    </submittedName>
</protein>
<name>A0A9D4ATE5_9SAUR</name>
<evidence type="ECO:0000313" key="2">
    <source>
        <dbReference type="Proteomes" id="UP000827986"/>
    </source>
</evidence>
<dbReference type="AlphaFoldDB" id="A0A9D4ATE5"/>
<reference evidence="1" key="1">
    <citation type="submission" date="2021-09" db="EMBL/GenBank/DDBJ databases">
        <title>The genome of Mauremys mutica provides insights into the evolution of semi-aquatic lifestyle.</title>
        <authorList>
            <person name="Gong S."/>
            <person name="Gao Y."/>
        </authorList>
    </citation>
    <scope>NUCLEOTIDE SEQUENCE</scope>
    <source>
        <strain evidence="1">MM-2020</strain>
        <tissue evidence="1">Muscle</tissue>
    </source>
</reference>
<keyword evidence="2" id="KW-1185">Reference proteome</keyword>
<proteinExistence type="predicted"/>
<dbReference type="Proteomes" id="UP000827986">
    <property type="component" value="Unassembled WGS sequence"/>
</dbReference>